<evidence type="ECO:0000256" key="4">
    <source>
        <dbReference type="ARBA" id="ARBA00022496"/>
    </source>
</evidence>
<evidence type="ECO:0000313" key="8">
    <source>
        <dbReference type="EMBL" id="REF68341.1"/>
    </source>
</evidence>
<reference evidence="8 9" key="1">
    <citation type="submission" date="2018-08" db="EMBL/GenBank/DDBJ databases">
        <title>Genomic Encyclopedia of Archaeal and Bacterial Type Strains, Phase II (KMG-II): from individual species to whole genera.</title>
        <authorList>
            <person name="Goeker M."/>
        </authorList>
    </citation>
    <scope>NUCLEOTIDE SEQUENCE [LARGE SCALE GENOMIC DNA]</scope>
    <source>
        <strain evidence="8 9">DSM 17099</strain>
    </source>
</reference>
<dbReference type="EMBL" id="QTUJ01000003">
    <property type="protein sequence ID" value="REF68341.1"/>
    <property type="molecule type" value="Genomic_DNA"/>
</dbReference>
<keyword evidence="5 6" id="KW-0732">Signal</keyword>
<dbReference type="SUPFAM" id="SSF53807">
    <property type="entry name" value="Helical backbone' metal receptor"/>
    <property type="match status" value="1"/>
</dbReference>
<evidence type="ECO:0000256" key="5">
    <source>
        <dbReference type="ARBA" id="ARBA00022729"/>
    </source>
</evidence>
<dbReference type="Proteomes" id="UP000256941">
    <property type="component" value="Unassembled WGS sequence"/>
</dbReference>
<dbReference type="PROSITE" id="PS50983">
    <property type="entry name" value="FE_B12_PBP"/>
    <property type="match status" value="1"/>
</dbReference>
<dbReference type="InterPro" id="IPR002491">
    <property type="entry name" value="ABC_transptr_periplasmic_BD"/>
</dbReference>
<evidence type="ECO:0000259" key="7">
    <source>
        <dbReference type="PROSITE" id="PS50983"/>
    </source>
</evidence>
<sequence length="325" mass="34616">MRRLLMTALVALAAIGTGQAAEVTDDTGRQVRIPDDPQRVVALHEPVLAVPLIELGVPVVGIYGRGDDGSSLTAVDFLHEMLGGSKDADPIPGIGPVGSINLEKLRALRPDLIIGTDYDAGKAKALSQAAPVYLQNSSAATAHGFSVQEELARVLHREDRFRELRTAYQARLDGLRGRFPDRLPKAPGERTYLIVMLTDQANVVAGMSGAVQALEDLGYRRAEIAGEGSTRQSRSMLILPIGAESLAGLNPDLLLVMTSFATPARDEAAARAALDRLSPGWDRFMAPAREGRVVFLDSARVTSPSVASAMHTLDAVEGWLAGGPR</sequence>
<evidence type="ECO:0000256" key="1">
    <source>
        <dbReference type="ARBA" id="ARBA00004196"/>
    </source>
</evidence>
<organism evidence="8 9">
    <name type="scientific">Paracoccus versutus</name>
    <name type="common">Thiobacillus versutus</name>
    <dbReference type="NCBI Taxonomy" id="34007"/>
    <lineage>
        <taxon>Bacteria</taxon>
        <taxon>Pseudomonadati</taxon>
        <taxon>Pseudomonadota</taxon>
        <taxon>Alphaproteobacteria</taxon>
        <taxon>Rhodobacterales</taxon>
        <taxon>Paracoccaceae</taxon>
        <taxon>Paracoccus</taxon>
    </lineage>
</organism>
<dbReference type="GO" id="GO:1901678">
    <property type="term" value="P:iron coordination entity transport"/>
    <property type="evidence" value="ECO:0007669"/>
    <property type="project" value="UniProtKB-ARBA"/>
</dbReference>
<comment type="similarity">
    <text evidence="2">Belongs to the bacterial solute-binding protein 8 family.</text>
</comment>
<dbReference type="AlphaFoldDB" id="A0A3D9XFD5"/>
<dbReference type="PANTHER" id="PTHR30532">
    <property type="entry name" value="IRON III DICITRATE-BINDING PERIPLASMIC PROTEIN"/>
    <property type="match status" value="1"/>
</dbReference>
<name>A0A3D9XFD5_PARVE</name>
<evidence type="ECO:0000256" key="6">
    <source>
        <dbReference type="SAM" id="SignalP"/>
    </source>
</evidence>
<feature type="domain" description="Fe/B12 periplasmic-binding" evidence="7">
    <location>
        <begin position="40"/>
        <end position="324"/>
    </location>
</feature>
<dbReference type="InterPro" id="IPR051313">
    <property type="entry name" value="Bact_iron-sidero_bind"/>
</dbReference>
<accession>A0A3D9XFD5</accession>
<comment type="caution">
    <text evidence="8">The sequence shown here is derived from an EMBL/GenBank/DDBJ whole genome shotgun (WGS) entry which is preliminary data.</text>
</comment>
<keyword evidence="3" id="KW-0813">Transport</keyword>
<dbReference type="GO" id="GO:0030288">
    <property type="term" value="C:outer membrane-bounded periplasmic space"/>
    <property type="evidence" value="ECO:0007669"/>
    <property type="project" value="TreeGrafter"/>
</dbReference>
<feature type="chain" id="PRO_5017639378" evidence="6">
    <location>
        <begin position="21"/>
        <end position="325"/>
    </location>
</feature>
<proteinExistence type="inferred from homology"/>
<evidence type="ECO:0000313" key="9">
    <source>
        <dbReference type="Proteomes" id="UP000256941"/>
    </source>
</evidence>
<evidence type="ECO:0000256" key="3">
    <source>
        <dbReference type="ARBA" id="ARBA00022448"/>
    </source>
</evidence>
<dbReference type="RefSeq" id="WP_072462917.1">
    <property type="nucleotide sequence ID" value="NZ_CP038197.1"/>
</dbReference>
<comment type="subcellular location">
    <subcellularLocation>
        <location evidence="1">Cell envelope</location>
    </subcellularLocation>
</comment>
<evidence type="ECO:0000256" key="2">
    <source>
        <dbReference type="ARBA" id="ARBA00008814"/>
    </source>
</evidence>
<dbReference type="PANTHER" id="PTHR30532:SF1">
    <property type="entry name" value="IRON(3+)-HYDROXAMATE-BINDING PROTEIN FHUD"/>
    <property type="match status" value="1"/>
</dbReference>
<dbReference type="Pfam" id="PF01497">
    <property type="entry name" value="Peripla_BP_2"/>
    <property type="match status" value="1"/>
</dbReference>
<keyword evidence="4" id="KW-0410">Iron transport</keyword>
<gene>
    <name evidence="8" type="ORF">BDD41_3380</name>
</gene>
<keyword evidence="4" id="KW-0406">Ion transport</keyword>
<feature type="signal peptide" evidence="6">
    <location>
        <begin position="1"/>
        <end position="20"/>
    </location>
</feature>
<protein>
    <submittedName>
        <fullName evidence="8">Iron complex transport system substrate-binding protein</fullName>
    </submittedName>
</protein>
<dbReference type="Gene3D" id="3.40.50.1980">
    <property type="entry name" value="Nitrogenase molybdenum iron protein domain"/>
    <property type="match status" value="2"/>
</dbReference>
<keyword evidence="4" id="KW-0408">Iron</keyword>